<organism evidence="3 4">
    <name type="scientific">Lautropia mirabilis ATCC 51599</name>
    <dbReference type="NCBI Taxonomy" id="887898"/>
    <lineage>
        <taxon>Bacteria</taxon>
        <taxon>Pseudomonadati</taxon>
        <taxon>Pseudomonadota</taxon>
        <taxon>Betaproteobacteria</taxon>
        <taxon>Burkholderiales</taxon>
        <taxon>Burkholderiaceae</taxon>
        <taxon>Lautropia</taxon>
    </lineage>
</organism>
<dbReference type="SUPFAM" id="SSF103481">
    <property type="entry name" value="Multidrug resistance efflux transporter EmrE"/>
    <property type="match status" value="1"/>
</dbReference>
<dbReference type="GO" id="GO:0016020">
    <property type="term" value="C:membrane"/>
    <property type="evidence" value="ECO:0007669"/>
    <property type="project" value="InterPro"/>
</dbReference>
<feature type="transmembrane region" description="Helical" evidence="1">
    <location>
        <begin position="35"/>
        <end position="54"/>
    </location>
</feature>
<dbReference type="HOGENOM" id="CLU_120467_0_0_4"/>
<comment type="caution">
    <text evidence="3">The sequence shown here is derived from an EMBL/GenBank/DDBJ whole genome shotgun (WGS) entry which is preliminary data.</text>
</comment>
<keyword evidence="1" id="KW-0812">Transmembrane</keyword>
<evidence type="ECO:0000259" key="2">
    <source>
        <dbReference type="Pfam" id="PF00892"/>
    </source>
</evidence>
<keyword evidence="4" id="KW-1185">Reference proteome</keyword>
<feature type="transmembrane region" description="Helical" evidence="1">
    <location>
        <begin position="121"/>
        <end position="138"/>
    </location>
</feature>
<dbReference type="STRING" id="887898.HMPREF0551_1051"/>
<dbReference type="AlphaFoldDB" id="E7RWI9"/>
<dbReference type="RefSeq" id="WP_005673267.1">
    <property type="nucleotide sequence ID" value="NZ_CP146288.1"/>
</dbReference>
<feature type="transmembrane region" description="Helical" evidence="1">
    <location>
        <begin position="66"/>
        <end position="84"/>
    </location>
</feature>
<feature type="transmembrane region" description="Helical" evidence="1">
    <location>
        <begin position="96"/>
        <end position="115"/>
    </location>
</feature>
<dbReference type="PANTHER" id="PTHR22911">
    <property type="entry name" value="ACYL-MALONYL CONDENSING ENZYME-RELATED"/>
    <property type="match status" value="1"/>
</dbReference>
<protein>
    <submittedName>
        <fullName evidence="3">Putative membrane protein</fullName>
    </submittedName>
</protein>
<evidence type="ECO:0000313" key="4">
    <source>
        <dbReference type="Proteomes" id="UP000011021"/>
    </source>
</evidence>
<dbReference type="Gene3D" id="1.10.3730.20">
    <property type="match status" value="1"/>
</dbReference>
<sequence>MERWVLYATLSMLFAGFTSVIAKMGMEGISAELGLSVRTLFVCGFVFVFALMFVDPAELPRLNGRSLMWLCISGATTALSWIFYYKAIKEGQVATVALIDKGSVVVAMILAWILLREAITPRMAIGATLIVSGLLVMVRR</sequence>
<evidence type="ECO:0000256" key="1">
    <source>
        <dbReference type="SAM" id="Phobius"/>
    </source>
</evidence>
<dbReference type="Pfam" id="PF00892">
    <property type="entry name" value="EamA"/>
    <property type="match status" value="1"/>
</dbReference>
<dbReference type="InterPro" id="IPR037185">
    <property type="entry name" value="EmrE-like"/>
</dbReference>
<dbReference type="EMBL" id="AEQP01000004">
    <property type="protein sequence ID" value="EFV95093.1"/>
    <property type="molecule type" value="Genomic_DNA"/>
</dbReference>
<keyword evidence="1" id="KW-1133">Transmembrane helix</keyword>
<evidence type="ECO:0000313" key="3">
    <source>
        <dbReference type="EMBL" id="EFV95093.1"/>
    </source>
</evidence>
<gene>
    <name evidence="3" type="ORF">HMPREF0551_1051</name>
</gene>
<reference evidence="3 4" key="1">
    <citation type="submission" date="2010-12" db="EMBL/GenBank/DDBJ databases">
        <authorList>
            <person name="Muzny D."/>
            <person name="Qin X."/>
            <person name="Deng J."/>
            <person name="Jiang H."/>
            <person name="Liu Y."/>
            <person name="Qu J."/>
            <person name="Song X.-Z."/>
            <person name="Zhang L."/>
            <person name="Thornton R."/>
            <person name="Coyle M."/>
            <person name="Francisco L."/>
            <person name="Jackson L."/>
            <person name="Javaid M."/>
            <person name="Korchina V."/>
            <person name="Kovar C."/>
            <person name="Mata R."/>
            <person name="Mathew T."/>
            <person name="Ngo R."/>
            <person name="Nguyen L."/>
            <person name="Nguyen N."/>
            <person name="Okwuonu G."/>
            <person name="Ongeri F."/>
            <person name="Pham C."/>
            <person name="Simmons D."/>
            <person name="Wilczek-Boney K."/>
            <person name="Hale W."/>
            <person name="Jakkamsetti A."/>
            <person name="Pham P."/>
            <person name="Ruth R."/>
            <person name="San Lucas F."/>
            <person name="Warren J."/>
            <person name="Zhang J."/>
            <person name="Zhao Z."/>
            <person name="Zhou C."/>
            <person name="Zhu D."/>
            <person name="Lee S."/>
            <person name="Bess C."/>
            <person name="Blankenburg K."/>
            <person name="Forbes L."/>
            <person name="Fu Q."/>
            <person name="Gubbala S."/>
            <person name="Hirani K."/>
            <person name="Jayaseelan J.C."/>
            <person name="Lara F."/>
            <person name="Munidasa M."/>
            <person name="Palculict T."/>
            <person name="Patil S."/>
            <person name="Pu L.-L."/>
            <person name="Saada N."/>
            <person name="Tang L."/>
            <person name="Weissenberger G."/>
            <person name="Zhu Y."/>
            <person name="Hemphill L."/>
            <person name="Shang Y."/>
            <person name="Youmans B."/>
            <person name="Ayvaz T."/>
            <person name="Ross M."/>
            <person name="Santibanez J."/>
            <person name="Aqrawi P."/>
            <person name="Gross S."/>
            <person name="Joshi V."/>
            <person name="Fowler G."/>
            <person name="Nazareth L."/>
            <person name="Reid J."/>
            <person name="Worley K."/>
            <person name="Petrosino J."/>
            <person name="Highlander S."/>
            <person name="Gibbs R."/>
        </authorList>
    </citation>
    <scope>NUCLEOTIDE SEQUENCE [LARGE SCALE GENOMIC DNA]</scope>
    <source>
        <strain evidence="3 4">ATCC 51599</strain>
    </source>
</reference>
<dbReference type="eggNOG" id="COG2510">
    <property type="taxonomic scope" value="Bacteria"/>
</dbReference>
<feature type="transmembrane region" description="Helical" evidence="1">
    <location>
        <begin position="6"/>
        <end position="23"/>
    </location>
</feature>
<name>E7RWI9_9BURK</name>
<dbReference type="Proteomes" id="UP000011021">
    <property type="component" value="Unassembled WGS sequence"/>
</dbReference>
<dbReference type="InterPro" id="IPR000620">
    <property type="entry name" value="EamA_dom"/>
</dbReference>
<proteinExistence type="predicted"/>
<accession>E7RWI9</accession>
<keyword evidence="1" id="KW-0472">Membrane</keyword>
<dbReference type="PANTHER" id="PTHR22911:SF137">
    <property type="entry name" value="SOLUTE CARRIER FAMILY 35 MEMBER G2-RELATED"/>
    <property type="match status" value="1"/>
</dbReference>
<feature type="domain" description="EamA" evidence="2">
    <location>
        <begin position="3"/>
        <end position="138"/>
    </location>
</feature>